<feature type="signal peptide" evidence="2">
    <location>
        <begin position="1"/>
        <end position="20"/>
    </location>
</feature>
<dbReference type="PROSITE" id="PS51257">
    <property type="entry name" value="PROKAR_LIPOPROTEIN"/>
    <property type="match status" value="1"/>
</dbReference>
<evidence type="ECO:0000256" key="2">
    <source>
        <dbReference type="SAM" id="SignalP"/>
    </source>
</evidence>
<evidence type="ECO:0000256" key="1">
    <source>
        <dbReference type="SAM" id="MobiDB-lite"/>
    </source>
</evidence>
<evidence type="ECO:0000313" key="4">
    <source>
        <dbReference type="Proteomes" id="UP001320148"/>
    </source>
</evidence>
<evidence type="ECO:0000313" key="3">
    <source>
        <dbReference type="EMBL" id="BCS97694.1"/>
    </source>
</evidence>
<dbReference type="RefSeq" id="WP_236889095.1">
    <property type="nucleotide sequence ID" value="NZ_AP024488.1"/>
</dbReference>
<dbReference type="Proteomes" id="UP001320148">
    <property type="component" value="Chromosome"/>
</dbReference>
<proteinExistence type="predicted"/>
<keyword evidence="4" id="KW-1185">Reference proteome</keyword>
<keyword evidence="2" id="KW-0732">Signal</keyword>
<feature type="chain" id="PRO_5046725473" evidence="2">
    <location>
        <begin position="21"/>
        <end position="84"/>
    </location>
</feature>
<reference evidence="3 4" key="1">
    <citation type="submission" date="2021-02" db="EMBL/GenBank/DDBJ databases">
        <title>Complete genome of Desulfoluna sp. strain ASN36.</title>
        <authorList>
            <person name="Takahashi A."/>
            <person name="Kojima H."/>
            <person name="Fukui M."/>
        </authorList>
    </citation>
    <scope>NUCLEOTIDE SEQUENCE [LARGE SCALE GENOMIC DNA]</scope>
    <source>
        <strain evidence="3 4">ASN36</strain>
    </source>
</reference>
<feature type="region of interest" description="Disordered" evidence="1">
    <location>
        <begin position="21"/>
        <end position="45"/>
    </location>
</feature>
<dbReference type="EMBL" id="AP024488">
    <property type="protein sequence ID" value="BCS97694.1"/>
    <property type="molecule type" value="Genomic_DNA"/>
</dbReference>
<name>A0ABM7PJW9_9BACT</name>
<protein>
    <submittedName>
        <fullName evidence="3">Uncharacterized protein</fullName>
    </submittedName>
</protein>
<sequence length="84" mass="9065">MSRFASAALFFLIVSCIACGSGSSSSDPQPSTELPPQNPYDPKQASMIVSDYPEPVAFGLAGLMEDGKLLNIRTEWDHDADSVW</sequence>
<gene>
    <name evidence="3" type="ORF">DSLASN_33260</name>
</gene>
<accession>A0ABM7PJW9</accession>
<organism evidence="3 4">
    <name type="scientific">Desulfoluna limicola</name>
    <dbReference type="NCBI Taxonomy" id="2810562"/>
    <lineage>
        <taxon>Bacteria</taxon>
        <taxon>Pseudomonadati</taxon>
        <taxon>Thermodesulfobacteriota</taxon>
        <taxon>Desulfobacteria</taxon>
        <taxon>Desulfobacterales</taxon>
        <taxon>Desulfolunaceae</taxon>
        <taxon>Desulfoluna</taxon>
    </lineage>
</organism>